<dbReference type="GO" id="GO:0005737">
    <property type="term" value="C:cytoplasm"/>
    <property type="evidence" value="ECO:0007669"/>
    <property type="project" value="TreeGrafter"/>
</dbReference>
<dbReference type="InterPro" id="IPR057978">
    <property type="entry name" value="TPR_DAAF5"/>
</dbReference>
<evidence type="ECO:0000313" key="3">
    <source>
        <dbReference type="Proteomes" id="UP001239994"/>
    </source>
</evidence>
<dbReference type="InterPro" id="IPR052623">
    <property type="entry name" value="DAAF5"/>
</dbReference>
<comment type="caution">
    <text evidence="2">The sequence shown here is derived from an EMBL/GenBank/DDBJ whole genome shotgun (WGS) entry which is preliminary data.</text>
</comment>
<dbReference type="PANTHER" id="PTHR16216">
    <property type="entry name" value="DYNEIN ASSEMBLY FACTOR 5, AXONEMAL"/>
    <property type="match status" value="1"/>
</dbReference>
<dbReference type="GO" id="GO:0003341">
    <property type="term" value="P:cilium movement"/>
    <property type="evidence" value="ECO:0007669"/>
    <property type="project" value="TreeGrafter"/>
</dbReference>
<dbReference type="PANTHER" id="PTHR16216:SF2">
    <property type="entry name" value="DYNEIN AXONEMAL ASSEMBLY FACTOR 5"/>
    <property type="match status" value="1"/>
</dbReference>
<keyword evidence="3" id="KW-1185">Reference proteome</keyword>
<dbReference type="AlphaFoldDB" id="A0AAD8ZJC6"/>
<reference evidence="2" key="1">
    <citation type="submission" date="2023-03" db="EMBL/GenBank/DDBJ databases">
        <title>Electrophorus voltai genome.</title>
        <authorList>
            <person name="Bian C."/>
        </authorList>
    </citation>
    <scope>NUCLEOTIDE SEQUENCE</scope>
    <source>
        <strain evidence="2">CB-2022</strain>
        <tissue evidence="2">Muscle</tissue>
    </source>
</reference>
<accession>A0AAD8ZJC6</accession>
<dbReference type="GO" id="GO:0036158">
    <property type="term" value="P:outer dynein arm assembly"/>
    <property type="evidence" value="ECO:0007669"/>
    <property type="project" value="TreeGrafter"/>
</dbReference>
<dbReference type="EMBL" id="JAROKS010000012">
    <property type="protein sequence ID" value="KAK1799181.1"/>
    <property type="molecule type" value="Genomic_DNA"/>
</dbReference>
<organism evidence="2 3">
    <name type="scientific">Electrophorus voltai</name>
    <dbReference type="NCBI Taxonomy" id="2609070"/>
    <lineage>
        <taxon>Eukaryota</taxon>
        <taxon>Metazoa</taxon>
        <taxon>Chordata</taxon>
        <taxon>Craniata</taxon>
        <taxon>Vertebrata</taxon>
        <taxon>Euteleostomi</taxon>
        <taxon>Actinopterygii</taxon>
        <taxon>Neopterygii</taxon>
        <taxon>Teleostei</taxon>
        <taxon>Ostariophysi</taxon>
        <taxon>Gymnotiformes</taxon>
        <taxon>Gymnotoidei</taxon>
        <taxon>Gymnotidae</taxon>
        <taxon>Electrophorus</taxon>
    </lineage>
</organism>
<protein>
    <recommendedName>
        <fullName evidence="1">Dynein axonemal assembly factor 5 TPR repeats domain-containing protein</fullName>
    </recommendedName>
</protein>
<gene>
    <name evidence="2" type="ORF">P4O66_007428</name>
</gene>
<dbReference type="GO" id="GO:0036159">
    <property type="term" value="P:inner dynein arm assembly"/>
    <property type="evidence" value="ECO:0007669"/>
    <property type="project" value="TreeGrafter"/>
</dbReference>
<feature type="non-terminal residue" evidence="2">
    <location>
        <position position="73"/>
    </location>
</feature>
<sequence length="73" mass="8338">PMERCRETAIQMIGDFVRCVSEPEDSLPYLLPSLAQRLGGKEIREPAEELRLSMVELLSLTVETTSTCRQRAW</sequence>
<dbReference type="GO" id="GO:0045505">
    <property type="term" value="F:dynein intermediate chain binding"/>
    <property type="evidence" value="ECO:0007669"/>
    <property type="project" value="TreeGrafter"/>
</dbReference>
<dbReference type="Proteomes" id="UP001239994">
    <property type="component" value="Unassembled WGS sequence"/>
</dbReference>
<evidence type="ECO:0000313" key="2">
    <source>
        <dbReference type="EMBL" id="KAK1799181.1"/>
    </source>
</evidence>
<name>A0AAD8ZJC6_9TELE</name>
<dbReference type="Pfam" id="PF25757">
    <property type="entry name" value="TPR_DNAAF5"/>
    <property type="match status" value="1"/>
</dbReference>
<proteinExistence type="predicted"/>
<feature type="domain" description="Dynein axonemal assembly factor 5 TPR repeats" evidence="1">
    <location>
        <begin position="1"/>
        <end position="66"/>
    </location>
</feature>
<evidence type="ECO:0000259" key="1">
    <source>
        <dbReference type="Pfam" id="PF25757"/>
    </source>
</evidence>